<sequence length="270" mass="30878">MEGSSLGVRKGPWTEEEDILLRKCIQKYGEGNWHQVPCRAGLNRCRKSCRLRWLNYLKPNIKRGDFATDEVDLSIRLHQLLGNRWSLIAGRLPGRTANDVKNYWNTHLLKKFNPSNKNMKPKPHQNPSKPNINVIKPRPRTLSMNSFRWTLDENTNNNNNIAAATPISNSTTLSLAASCCNNSSYCIPSDNDPETMWWENLLINDNEFDDQQQCSFNDSNLCGLADHQAVNEEMGEGRIKVIEKSNGGWDEPFCDVELWNAFNPEPENCI</sequence>
<dbReference type="PANTHER" id="PTHR47999:SF24">
    <property type="entry name" value="TRANSCRIPTION FACTOR MYB90"/>
    <property type="match status" value="1"/>
</dbReference>
<name>A0A6P5XJX0_DURZI</name>
<evidence type="ECO:0000313" key="12">
    <source>
        <dbReference type="RefSeq" id="XP_022728181.1"/>
    </source>
</evidence>
<evidence type="ECO:0000256" key="4">
    <source>
        <dbReference type="ARBA" id="ARBA00023125"/>
    </source>
</evidence>
<feature type="domain" description="HTH myb-type" evidence="10">
    <location>
        <begin position="62"/>
        <end position="112"/>
    </location>
</feature>
<keyword evidence="5" id="KW-0010">Activator</keyword>
<keyword evidence="6" id="KW-0804">Transcription</keyword>
<dbReference type="InterPro" id="IPR017930">
    <property type="entry name" value="Myb_dom"/>
</dbReference>
<dbReference type="Proteomes" id="UP000515121">
    <property type="component" value="Unplaced"/>
</dbReference>
<proteinExistence type="predicted"/>
<dbReference type="SUPFAM" id="SSF46689">
    <property type="entry name" value="Homeodomain-like"/>
    <property type="match status" value="1"/>
</dbReference>
<dbReference type="PROSITE" id="PS50090">
    <property type="entry name" value="MYB_LIKE"/>
    <property type="match status" value="2"/>
</dbReference>
<evidence type="ECO:0000256" key="3">
    <source>
        <dbReference type="ARBA" id="ARBA00023015"/>
    </source>
</evidence>
<dbReference type="PROSITE" id="PS51294">
    <property type="entry name" value="HTH_MYB"/>
    <property type="match status" value="2"/>
</dbReference>
<organism evidence="11 12">
    <name type="scientific">Durio zibethinus</name>
    <name type="common">Durian</name>
    <dbReference type="NCBI Taxonomy" id="66656"/>
    <lineage>
        <taxon>Eukaryota</taxon>
        <taxon>Viridiplantae</taxon>
        <taxon>Streptophyta</taxon>
        <taxon>Embryophyta</taxon>
        <taxon>Tracheophyta</taxon>
        <taxon>Spermatophyta</taxon>
        <taxon>Magnoliopsida</taxon>
        <taxon>eudicotyledons</taxon>
        <taxon>Gunneridae</taxon>
        <taxon>Pentapetalae</taxon>
        <taxon>rosids</taxon>
        <taxon>malvids</taxon>
        <taxon>Malvales</taxon>
        <taxon>Malvaceae</taxon>
        <taxon>Helicteroideae</taxon>
        <taxon>Durio</taxon>
    </lineage>
</organism>
<dbReference type="FunFam" id="1.10.10.60:FF:000218">
    <property type="entry name" value="Myb transcription factor"/>
    <property type="match status" value="1"/>
</dbReference>
<reference evidence="12" key="1">
    <citation type="submission" date="2025-08" db="UniProtKB">
        <authorList>
            <consortium name="RefSeq"/>
        </authorList>
    </citation>
    <scope>IDENTIFICATION</scope>
    <source>
        <tissue evidence="12">Fruit stalk</tissue>
    </source>
</reference>
<evidence type="ECO:0000256" key="2">
    <source>
        <dbReference type="ARBA" id="ARBA00022737"/>
    </source>
</evidence>
<dbReference type="GO" id="GO:0080090">
    <property type="term" value="P:regulation of primary metabolic process"/>
    <property type="evidence" value="ECO:0007669"/>
    <property type="project" value="UniProtKB-ARBA"/>
</dbReference>
<dbReference type="InterPro" id="IPR001005">
    <property type="entry name" value="SANT/Myb"/>
</dbReference>
<accession>A0A6P5XJX0</accession>
<feature type="domain" description="HTH myb-type" evidence="10">
    <location>
        <begin position="8"/>
        <end position="61"/>
    </location>
</feature>
<comment type="subcellular location">
    <subcellularLocation>
        <location evidence="1">Nucleus</location>
    </subcellularLocation>
</comment>
<dbReference type="AlphaFoldDB" id="A0A6P5XJX0"/>
<keyword evidence="2" id="KW-0677">Repeat</keyword>
<evidence type="ECO:0000259" key="9">
    <source>
        <dbReference type="PROSITE" id="PS50090"/>
    </source>
</evidence>
<dbReference type="GO" id="GO:0003677">
    <property type="term" value="F:DNA binding"/>
    <property type="evidence" value="ECO:0007669"/>
    <property type="project" value="UniProtKB-KW"/>
</dbReference>
<keyword evidence="7" id="KW-0539">Nucleus</keyword>
<evidence type="ECO:0000256" key="6">
    <source>
        <dbReference type="ARBA" id="ARBA00023163"/>
    </source>
</evidence>
<dbReference type="InterPro" id="IPR009057">
    <property type="entry name" value="Homeodomain-like_sf"/>
</dbReference>
<evidence type="ECO:0000256" key="1">
    <source>
        <dbReference type="ARBA" id="ARBA00004123"/>
    </source>
</evidence>
<evidence type="ECO:0000256" key="7">
    <source>
        <dbReference type="ARBA" id="ARBA00023242"/>
    </source>
</evidence>
<dbReference type="OrthoDB" id="2143914at2759"/>
<keyword evidence="4" id="KW-0238">DNA-binding</keyword>
<feature type="region of interest" description="Disordered" evidence="8">
    <location>
        <begin position="114"/>
        <end position="134"/>
    </location>
</feature>
<evidence type="ECO:0000256" key="8">
    <source>
        <dbReference type="SAM" id="MobiDB-lite"/>
    </source>
</evidence>
<evidence type="ECO:0000313" key="11">
    <source>
        <dbReference type="Proteomes" id="UP000515121"/>
    </source>
</evidence>
<dbReference type="CDD" id="cd00167">
    <property type="entry name" value="SANT"/>
    <property type="match status" value="2"/>
</dbReference>
<dbReference type="GeneID" id="111283820"/>
<evidence type="ECO:0000256" key="5">
    <source>
        <dbReference type="ARBA" id="ARBA00023159"/>
    </source>
</evidence>
<dbReference type="Gene3D" id="1.10.10.60">
    <property type="entry name" value="Homeodomain-like"/>
    <property type="match status" value="2"/>
</dbReference>
<keyword evidence="3" id="KW-0805">Transcription regulation</keyword>
<dbReference type="Pfam" id="PF00249">
    <property type="entry name" value="Myb_DNA-binding"/>
    <property type="match status" value="2"/>
</dbReference>
<feature type="domain" description="Myb-like" evidence="9">
    <location>
        <begin position="5"/>
        <end position="57"/>
    </location>
</feature>
<gene>
    <name evidence="12" type="primary">LOC111283820</name>
</gene>
<keyword evidence="11" id="KW-1185">Reference proteome</keyword>
<dbReference type="PANTHER" id="PTHR47999">
    <property type="entry name" value="TRANSCRIPTION FACTOR MYB8-RELATED-RELATED"/>
    <property type="match status" value="1"/>
</dbReference>
<feature type="domain" description="Myb-like" evidence="9">
    <location>
        <begin position="58"/>
        <end position="108"/>
    </location>
</feature>
<dbReference type="KEGG" id="dzi:111283820"/>
<protein>
    <submittedName>
        <fullName evidence="12">Transcription factor MYB90-like</fullName>
    </submittedName>
</protein>
<dbReference type="SMART" id="SM00717">
    <property type="entry name" value="SANT"/>
    <property type="match status" value="2"/>
</dbReference>
<dbReference type="GO" id="GO:0005634">
    <property type="term" value="C:nucleus"/>
    <property type="evidence" value="ECO:0007669"/>
    <property type="project" value="UniProtKB-SubCell"/>
</dbReference>
<dbReference type="InterPro" id="IPR015495">
    <property type="entry name" value="Myb_TF_plants"/>
</dbReference>
<dbReference type="RefSeq" id="XP_022728181.1">
    <property type="nucleotide sequence ID" value="XM_022872446.1"/>
</dbReference>
<evidence type="ECO:0000259" key="10">
    <source>
        <dbReference type="PROSITE" id="PS51294"/>
    </source>
</evidence>